<dbReference type="PROSITE" id="PS50404">
    <property type="entry name" value="GST_NTER"/>
    <property type="match status" value="1"/>
</dbReference>
<dbReference type="PANTHER" id="PTHR42673">
    <property type="entry name" value="MALEYLACETOACETATE ISOMERASE"/>
    <property type="match status" value="1"/>
</dbReference>
<dbReference type="SUPFAM" id="SSF52833">
    <property type="entry name" value="Thioredoxin-like"/>
    <property type="match status" value="1"/>
</dbReference>
<reference evidence="2" key="1">
    <citation type="submission" date="2021-02" db="EMBL/GenBank/DDBJ databases">
        <authorList>
            <person name="Nowell W R."/>
        </authorList>
    </citation>
    <scope>NUCLEOTIDE SEQUENCE</scope>
</reference>
<protein>
    <recommendedName>
        <fullName evidence="1">GST N-terminal domain-containing protein</fullName>
    </recommendedName>
</protein>
<organism evidence="2 3">
    <name type="scientific">Rotaria socialis</name>
    <dbReference type="NCBI Taxonomy" id="392032"/>
    <lineage>
        <taxon>Eukaryota</taxon>
        <taxon>Metazoa</taxon>
        <taxon>Spiralia</taxon>
        <taxon>Gnathifera</taxon>
        <taxon>Rotifera</taxon>
        <taxon>Eurotatoria</taxon>
        <taxon>Bdelloidea</taxon>
        <taxon>Philodinida</taxon>
        <taxon>Philodinidae</taxon>
        <taxon>Rotaria</taxon>
    </lineage>
</organism>
<dbReference type="PANTHER" id="PTHR42673:SF4">
    <property type="entry name" value="MALEYLACETOACETATE ISOMERASE"/>
    <property type="match status" value="1"/>
</dbReference>
<dbReference type="Gene3D" id="3.40.30.10">
    <property type="entry name" value="Glutaredoxin"/>
    <property type="match status" value="1"/>
</dbReference>
<gene>
    <name evidence="2" type="ORF">TIS948_LOCUS6582</name>
</gene>
<accession>A0A817N8T0</accession>
<comment type="caution">
    <text evidence="2">The sequence shown here is derived from an EMBL/GenBank/DDBJ whole genome shotgun (WGS) entry which is preliminary data.</text>
</comment>
<dbReference type="GO" id="GO:0006559">
    <property type="term" value="P:L-phenylalanine catabolic process"/>
    <property type="evidence" value="ECO:0007669"/>
    <property type="project" value="TreeGrafter"/>
</dbReference>
<dbReference type="GO" id="GO:0004364">
    <property type="term" value="F:glutathione transferase activity"/>
    <property type="evidence" value="ECO:0007669"/>
    <property type="project" value="TreeGrafter"/>
</dbReference>
<dbReference type="GO" id="GO:0005739">
    <property type="term" value="C:mitochondrion"/>
    <property type="evidence" value="ECO:0007669"/>
    <property type="project" value="TreeGrafter"/>
</dbReference>
<dbReference type="InterPro" id="IPR004045">
    <property type="entry name" value="Glutathione_S-Trfase_N"/>
</dbReference>
<proteinExistence type="predicted"/>
<evidence type="ECO:0000313" key="3">
    <source>
        <dbReference type="Proteomes" id="UP000663825"/>
    </source>
</evidence>
<evidence type="ECO:0000313" key="2">
    <source>
        <dbReference type="EMBL" id="CAF3094112.1"/>
    </source>
</evidence>
<dbReference type="Proteomes" id="UP000663825">
    <property type="component" value="Unassembled WGS sequence"/>
</dbReference>
<dbReference type="InterPro" id="IPR036249">
    <property type="entry name" value="Thioredoxin-like_sf"/>
</dbReference>
<name>A0A817N8T0_9BILA</name>
<dbReference type="Pfam" id="PF13409">
    <property type="entry name" value="GST_N_2"/>
    <property type="match status" value="1"/>
</dbReference>
<dbReference type="AlphaFoldDB" id="A0A817N8T0"/>
<dbReference type="GO" id="GO:0006749">
    <property type="term" value="P:glutathione metabolic process"/>
    <property type="evidence" value="ECO:0007669"/>
    <property type="project" value="TreeGrafter"/>
</dbReference>
<sequence>MSAAVKPILYSYYRSSCSYRVRIALNLKNIVYQIQPVDLLKGEASTDEYKRINPKGEIPTGDHTFALALAKYLNLRLNSNGLTITQ</sequence>
<dbReference type="EMBL" id="CAJNXB010000768">
    <property type="protein sequence ID" value="CAF3094112.1"/>
    <property type="molecule type" value="Genomic_DNA"/>
</dbReference>
<evidence type="ECO:0000259" key="1">
    <source>
        <dbReference type="PROSITE" id="PS50404"/>
    </source>
</evidence>
<feature type="domain" description="GST N-terminal" evidence="1">
    <location>
        <begin position="5"/>
        <end position="86"/>
    </location>
</feature>
<dbReference type="OrthoDB" id="202840at2759"/>
<dbReference type="GO" id="GO:0016034">
    <property type="term" value="F:maleylacetoacetate isomerase activity"/>
    <property type="evidence" value="ECO:0007669"/>
    <property type="project" value="TreeGrafter"/>
</dbReference>